<accession>A0AAV4DLA9</accession>
<feature type="compositionally biased region" description="Polar residues" evidence="1">
    <location>
        <begin position="652"/>
        <end position="666"/>
    </location>
</feature>
<proteinExistence type="predicted"/>
<feature type="domain" description="Histone deacetylase" evidence="2">
    <location>
        <begin position="31"/>
        <end position="255"/>
    </location>
</feature>
<dbReference type="InterPro" id="IPR023696">
    <property type="entry name" value="Ureohydrolase_dom_sf"/>
</dbReference>
<organism evidence="3 4">
    <name type="scientific">Plakobranchus ocellatus</name>
    <dbReference type="NCBI Taxonomy" id="259542"/>
    <lineage>
        <taxon>Eukaryota</taxon>
        <taxon>Metazoa</taxon>
        <taxon>Spiralia</taxon>
        <taxon>Lophotrochozoa</taxon>
        <taxon>Mollusca</taxon>
        <taxon>Gastropoda</taxon>
        <taxon>Heterobranchia</taxon>
        <taxon>Euthyneura</taxon>
        <taxon>Panpulmonata</taxon>
        <taxon>Sacoglossa</taxon>
        <taxon>Placobranchoidea</taxon>
        <taxon>Plakobranchidae</taxon>
        <taxon>Plakobranchus</taxon>
    </lineage>
</organism>
<dbReference type="InterPro" id="IPR037138">
    <property type="entry name" value="His_deacetylse_dom_sf"/>
</dbReference>
<dbReference type="PRINTS" id="PR01270">
    <property type="entry name" value="HDASUPER"/>
</dbReference>
<dbReference type="InterPro" id="IPR023801">
    <property type="entry name" value="His_deacetylse_dom"/>
</dbReference>
<evidence type="ECO:0000313" key="3">
    <source>
        <dbReference type="EMBL" id="GFO44964.1"/>
    </source>
</evidence>
<sequence>MAAPVEERRTAVVFDKKLESHYSKWNKDFTETPNRVVEILHRCEQLNLLERCLRIPVREATEAEITTWHTKNHLKILESTANMTENELKRISQKYDFIYFHSKSSENAKLTLGGVIDLVEAVVTEKVRNGMAIIRPPGHHAMKEEFCGYCYLGNVSIATQLMLDKYHLQRILVLDWDVHHGQGTQYAFYNDPRVLFVSIHRYEHGREWPNLREGDYDFTGDGPGKGFNINVPLNEIGCDDSDYMAIMFNLLLPIFYQGEMSVEPACFAHFVNLLMPLAKGKIAIILEGGYNLKSLAESAALSLRALLNDPTPTIAPIISPKHSVAESILNCIKVLHHYWPCLQYQDFVEAHKVKAEAYPYQGVLHLPPVKDVEFYTSQNRPEFFPLIQECADDITLERQAELDQIIGHLIESTSLVVPKHRISVVFQDEDSPVLGSLKTSRIFSSCLCLQDSLSLPNSVSDCIRASLDSVLTNEAQCSLCCLHSSSNHSTLNGAAVNGNSEPNIISTIVQCSLDSSALNSVLYLGLRPSHQESEDPSVSQNMVDIPLAQASVLPTKIDSFTAVNLISVFFQVVLPIAYEYCPQLVVFKILDLEFSKKHIGRSYLGLLTQLLLGLAGGRLLLLTRDATEAGSRLNEAPSSGSSVSADRASDGEGSNSRQTSALINKQQSKEGDDVAAWELLEECLGIIQGNPCRTVKVDPPSNNTVTTIKKAQDRLKEFWSVFQFRVQLPIVSL</sequence>
<name>A0AAV4DLA9_9GAST</name>
<dbReference type="InterPro" id="IPR000286">
    <property type="entry name" value="HDACs"/>
</dbReference>
<dbReference type="GO" id="GO:0000118">
    <property type="term" value="C:histone deacetylase complex"/>
    <property type="evidence" value="ECO:0007669"/>
    <property type="project" value="TreeGrafter"/>
</dbReference>
<dbReference type="Proteomes" id="UP000735302">
    <property type="component" value="Unassembled WGS sequence"/>
</dbReference>
<dbReference type="EMBL" id="BLXT01007988">
    <property type="protein sequence ID" value="GFO44964.1"/>
    <property type="molecule type" value="Genomic_DNA"/>
</dbReference>
<protein>
    <submittedName>
        <fullName evidence="3">Histone deacetylase</fullName>
    </submittedName>
</protein>
<dbReference type="AlphaFoldDB" id="A0AAV4DLA9"/>
<dbReference type="Pfam" id="PF00850">
    <property type="entry name" value="Hist_deacetyl"/>
    <property type="match status" value="1"/>
</dbReference>
<evidence type="ECO:0000259" key="2">
    <source>
        <dbReference type="Pfam" id="PF00850"/>
    </source>
</evidence>
<dbReference type="GO" id="GO:0040029">
    <property type="term" value="P:epigenetic regulation of gene expression"/>
    <property type="evidence" value="ECO:0007669"/>
    <property type="project" value="TreeGrafter"/>
</dbReference>
<evidence type="ECO:0000313" key="4">
    <source>
        <dbReference type="Proteomes" id="UP000735302"/>
    </source>
</evidence>
<keyword evidence="4" id="KW-1185">Reference proteome</keyword>
<dbReference type="Gene3D" id="3.40.800.20">
    <property type="entry name" value="Histone deacetylase domain"/>
    <property type="match status" value="1"/>
</dbReference>
<evidence type="ECO:0000256" key="1">
    <source>
        <dbReference type="SAM" id="MobiDB-lite"/>
    </source>
</evidence>
<dbReference type="GO" id="GO:0004407">
    <property type="term" value="F:histone deacetylase activity"/>
    <property type="evidence" value="ECO:0007669"/>
    <property type="project" value="TreeGrafter"/>
</dbReference>
<dbReference type="SUPFAM" id="SSF52768">
    <property type="entry name" value="Arginase/deacetylase"/>
    <property type="match status" value="1"/>
</dbReference>
<feature type="region of interest" description="Disordered" evidence="1">
    <location>
        <begin position="631"/>
        <end position="667"/>
    </location>
</feature>
<dbReference type="PANTHER" id="PTHR10625">
    <property type="entry name" value="HISTONE DEACETYLASE HDAC1-RELATED"/>
    <property type="match status" value="1"/>
</dbReference>
<dbReference type="PANTHER" id="PTHR10625:SF38">
    <property type="entry name" value="HISTONE DEACETYLASE 6, ISOFORM G"/>
    <property type="match status" value="1"/>
</dbReference>
<gene>
    <name evidence="3" type="ORF">PoB_007146900</name>
</gene>
<comment type="caution">
    <text evidence="3">The sequence shown here is derived from an EMBL/GenBank/DDBJ whole genome shotgun (WGS) entry which is preliminary data.</text>
</comment>
<reference evidence="3 4" key="1">
    <citation type="journal article" date="2021" name="Elife">
        <title>Chloroplast acquisition without the gene transfer in kleptoplastic sea slugs, Plakobranchus ocellatus.</title>
        <authorList>
            <person name="Maeda T."/>
            <person name="Takahashi S."/>
            <person name="Yoshida T."/>
            <person name="Shimamura S."/>
            <person name="Takaki Y."/>
            <person name="Nagai Y."/>
            <person name="Toyoda A."/>
            <person name="Suzuki Y."/>
            <person name="Arimoto A."/>
            <person name="Ishii H."/>
            <person name="Satoh N."/>
            <person name="Nishiyama T."/>
            <person name="Hasebe M."/>
            <person name="Maruyama T."/>
            <person name="Minagawa J."/>
            <person name="Obokata J."/>
            <person name="Shigenobu S."/>
        </authorList>
    </citation>
    <scope>NUCLEOTIDE SEQUENCE [LARGE SCALE GENOMIC DNA]</scope>
</reference>